<comment type="caution">
    <text evidence="1">The sequence shown here is derived from an EMBL/GenBank/DDBJ whole genome shotgun (WGS) entry which is preliminary data.</text>
</comment>
<evidence type="ECO:0000313" key="1">
    <source>
        <dbReference type="EMBL" id="KAK2959036.1"/>
    </source>
</evidence>
<name>A0ABQ9Y5K7_9EUKA</name>
<sequence>MTSSHLKQQSHPDCQVSLSQSMIGTAVSSSTNHLYGTAILDMNSGGSLLCQNSSFLTCLTFLSHRTPPSTNQADQTEIPTLRFYRDTFKGLSSTSNGGAIYSNRKDTHVLIKECSFDSCTGNYGGACYLRTTYDSTSLTSLDSSSFVGCLASYGGSVYFDVNTRVSITGCVFLDTLAHYHGGAVGISMDTGTAVQNALSNCLFQNCSQTYSNSTLGGGAILVSRCATLTLSHLQFRQCWSIKKVGHAIYMFDTAEPSINTYTVFECYSQSTFTTNLVHYPISPSDRTTTIGDAADLIVTVDRAVEGQLLVLLSNVAGGRQPGSSGIPNIARLVTFDLSSSMTGSCSVQIGETGLLQRPLNDYEVTAASLSGHNMSFDGVKIPIPRTLESVECTLDEGQSSPTISFRGENFPDGQYKVILHDKSFIEVEFSTDTDGSLIASCHLDEVGDGTKWKEGSVWVVTGVECVDDPSIRVIVEKTLYFTIPVLPSEVTGVGSPSLNKKKTEVSFEIVGSGFPLLITSVSLKRGERTITSSSATMISSTSISATFAASFTEDDNSCKFGETYTLDSIATSKTITVPSDTDITIPSPPTITSITADPSSSPNEFVLKVEGTNLPANEVFLAQIDSFAPIRVTMSGDGTSGESDAIRAGQSHTIQFDTSYTVKTLRKEGDEDEHILLTSSTFTTPLGPTLTSISCPLSASDPNFVVLTVGGDRLPDGQYFVVVQKVTDQPIKIEIAIASNSGMKTLLAFGSGVLEYSGVYAVKRMWSESVEVSVDDDASFTVGPAPARIESALCVLSVESEKKTAKLTLSGSNLPLNKPITIEVKPLSSDGQIVGSPVQLDCSAASTVSTIIIDIDMYADQSNLVFGTKYEVTSLVIDGTPSVLTPKIQFSVPIEPVRVKGVSVVNTITTTQVKISGSGFIVDETYKVEVSGTPSNGGSGSSHPQTITVVASDTKNAASSSIVLGTSESAVLRFGYSYTINSITNGKDDGFVEGTITFETPLGPTLTSISCPLSASDPNFVDLTVGGERLADGQYSLLLQKGSEPSFKVEIQITSNTGVESLPAFGSGVLKYSGVYDVNRMWSESVEVKVDDVASFTVGPAPARIESASCVLSVESEKKEAKLTLTGSSLPVDKAIKIEVKPFSSNGQILGSPVQLDCSTAESSAIVITIDMYSTQPKLEFGTKYEVTSLVIDGTPSVLTPKIQFSVPIEPVRVKGVSVVNTITTTQVKISGSGFIVDETYKVEVSGTPSNGGSGSSHSQTVTVVASDAMNAASSVIILGTSESAVLRFGYMYTIKSIKTGKDDGFVEGTITFETPLGPTLTSISCPLSASDPNFVVLTVGGLRMIDGQYFVVVQKDSDQPITIEVPITSNLGMKSLLAFGSGVLEYSGVYAVKRMWSESVEVLVDSGASSFTVDPAPARIESASCVLSGDSESEATLKLSGSNLPLNTEITLKVTQLSSDGHLVGSPIQFDPSKAVNTSALIIDVDMYAPHPKVSFGTKYEVTSVVIGGTSSVLTPNIHFSVPIEPVRVDGVSVVNTITTTQVKISGTGFIATETYTIEVSGIPSDGGSGSSHGQTITVVASTSLLATSSVIILGNDESAVLRFGYTYTIKSIKTGKDDGFVEGTITFETPLGPTLTSISCPLSASDPNFVVLTVGGLRMIDGQYFVVDQKDSDQPITIEVPITSNLGMKSLLAFGSGVLEYSGVYAVKRMWSESVEVLVDSGASSFTVDPAPARIESASCVLSGDSESEATLKLSGSNLPLNTEITLKVTQLSSDGHLVGSPIQFDPSKAVNTSALIIDVDMYAPHPKVSFGTKYEVTSVVIGGTSSVLTPNIHFSVPIEPVRVDGVSVVNTITTTQVKISGTGFIATETYTIEVSGIPSDGGSGSSHGQTITVVASTSLLATSSVIILGNDESAVLRFGYTYTIKSIKTGKDDGFVEGTITFETPLGPTLTSISCPLSASDPNFVVLTVGGLRMIDGQYFVVVQKDSDQPITIEVPITSNLGMKSLLAFGSGVLEYSGVYAVKRMWSESVEVLVDSGASSFTVDPAPARIESASCVLSGDSESEATLKLSGSNLPLNTDITIKVTQLTSDGHLVGTPIQFDPSKAVDASTLIITIEMYADQSKLSFGTKYEVTSLEIDTTPSVLTPKIQFSVPIEPVRVTGVSVDNTITTTQVKISGSGFIVDETYKMEVSGTPSNGGTGASHGQTITVVASTSLLATSSVIILGNDESAVLRFGYTYTIKSITNGTEDGYVEGTPTFDTPSFSPDQPQILSASVETNGQKTRMWIVLSGSNLLQDSRFTLTLNNNMKIDGVMYTEANEWSICTSCPIQGRVVVQPLSLKTTVCSSEFLGSWETLSTALNEDPIIQTVIETASGKKDPKPASSFSQPFSSFSTPDFMKPTQPSVWKAPLSASPPIARQCLVLQTVPPRCLLPPRLRQSFSSQIPTPHPVADFWSCTDLVCLQPDLRPSANIPLQKNSVAPNYVGSFVGTCQTCPGSYPFILHDDFMNEYGVLNVRLKEAWYLPMTEITTLSSEFLIEGILVNSLLLCGASFQNNLAELMPKDSDGSLRVRKLSSPTNANPADTVNQLSIRHSFAKRDNGTADRRYCDHRQPPTSPCPTVALQVNQTEHYPEDEVLHSHTHFSF</sequence>
<dbReference type="PROSITE" id="PS00141">
    <property type="entry name" value="ASP_PROTEASE"/>
    <property type="match status" value="3"/>
</dbReference>
<dbReference type="SUPFAM" id="SSF51126">
    <property type="entry name" value="Pectin lyase-like"/>
    <property type="match status" value="1"/>
</dbReference>
<evidence type="ECO:0000313" key="2">
    <source>
        <dbReference type="Proteomes" id="UP001281761"/>
    </source>
</evidence>
<accession>A0ABQ9Y5K7</accession>
<reference evidence="1 2" key="1">
    <citation type="journal article" date="2022" name="bioRxiv">
        <title>Genomics of Preaxostyla Flagellates Illuminates Evolutionary Transitions and the Path Towards Mitochondrial Loss.</title>
        <authorList>
            <person name="Novak L.V.F."/>
            <person name="Treitli S.C."/>
            <person name="Pyrih J."/>
            <person name="Halakuc P."/>
            <person name="Pipaliya S.V."/>
            <person name="Vacek V."/>
            <person name="Brzon O."/>
            <person name="Soukal P."/>
            <person name="Eme L."/>
            <person name="Dacks J.B."/>
            <person name="Karnkowska A."/>
            <person name="Elias M."/>
            <person name="Hampl V."/>
        </authorList>
    </citation>
    <scope>NUCLEOTIDE SEQUENCE [LARGE SCALE GENOMIC DNA]</scope>
    <source>
        <strain evidence="1">NAU3</strain>
        <tissue evidence="1">Gut</tissue>
    </source>
</reference>
<keyword evidence="2" id="KW-1185">Reference proteome</keyword>
<dbReference type="Proteomes" id="UP001281761">
    <property type="component" value="Unassembled WGS sequence"/>
</dbReference>
<protein>
    <submittedName>
        <fullName evidence="1">Uncharacterized protein</fullName>
    </submittedName>
</protein>
<proteinExistence type="predicted"/>
<dbReference type="InterPro" id="IPR001969">
    <property type="entry name" value="Aspartic_peptidase_AS"/>
</dbReference>
<gene>
    <name evidence="1" type="ORF">BLNAU_6052</name>
</gene>
<dbReference type="InterPro" id="IPR011050">
    <property type="entry name" value="Pectin_lyase_fold/virulence"/>
</dbReference>
<organism evidence="1 2">
    <name type="scientific">Blattamonas nauphoetae</name>
    <dbReference type="NCBI Taxonomy" id="2049346"/>
    <lineage>
        <taxon>Eukaryota</taxon>
        <taxon>Metamonada</taxon>
        <taxon>Preaxostyla</taxon>
        <taxon>Oxymonadida</taxon>
        <taxon>Blattamonas</taxon>
    </lineage>
</organism>
<dbReference type="EMBL" id="JARBJD010000033">
    <property type="protein sequence ID" value="KAK2959036.1"/>
    <property type="molecule type" value="Genomic_DNA"/>
</dbReference>